<reference evidence="5" key="1">
    <citation type="submission" date="2016-11" db="UniProtKB">
        <authorList>
            <consortium name="WormBaseParasite"/>
        </authorList>
    </citation>
    <scope>IDENTIFICATION</scope>
</reference>
<dbReference type="WBParaSite" id="L893_g4355.t2">
    <property type="protein sequence ID" value="L893_g4355.t2"/>
    <property type="gene ID" value="L893_g4355"/>
</dbReference>
<feature type="region of interest" description="Disordered" evidence="1">
    <location>
        <begin position="202"/>
        <end position="239"/>
    </location>
</feature>
<feature type="region of interest" description="Disordered" evidence="1">
    <location>
        <begin position="155"/>
        <end position="184"/>
    </location>
</feature>
<feature type="compositionally biased region" description="Low complexity" evidence="1">
    <location>
        <begin position="202"/>
        <end position="228"/>
    </location>
</feature>
<dbReference type="Pfam" id="PF04155">
    <property type="entry name" value="Ground-like"/>
    <property type="match status" value="1"/>
</dbReference>
<evidence type="ECO:0000256" key="1">
    <source>
        <dbReference type="SAM" id="MobiDB-lite"/>
    </source>
</evidence>
<keyword evidence="2" id="KW-1133">Transmembrane helix</keyword>
<accession>A0A1I8AC04</accession>
<evidence type="ECO:0000256" key="2">
    <source>
        <dbReference type="SAM" id="Phobius"/>
    </source>
</evidence>
<keyword evidence="4" id="KW-1185">Reference proteome</keyword>
<keyword evidence="2" id="KW-0812">Transmembrane</keyword>
<evidence type="ECO:0000259" key="3">
    <source>
        <dbReference type="Pfam" id="PF04155"/>
    </source>
</evidence>
<dbReference type="InterPro" id="IPR007284">
    <property type="entry name" value="Ground-like_dom"/>
</dbReference>
<proteinExistence type="predicted"/>
<evidence type="ECO:0000313" key="5">
    <source>
        <dbReference type="WBParaSite" id="L893_g4355.t2"/>
    </source>
</evidence>
<organism evidence="4 5">
    <name type="scientific">Steinernema glaseri</name>
    <dbReference type="NCBI Taxonomy" id="37863"/>
    <lineage>
        <taxon>Eukaryota</taxon>
        <taxon>Metazoa</taxon>
        <taxon>Ecdysozoa</taxon>
        <taxon>Nematoda</taxon>
        <taxon>Chromadorea</taxon>
        <taxon>Rhabditida</taxon>
        <taxon>Tylenchina</taxon>
        <taxon>Panagrolaimomorpha</taxon>
        <taxon>Strongyloidoidea</taxon>
        <taxon>Steinernematidae</taxon>
        <taxon>Steinernema</taxon>
    </lineage>
</organism>
<feature type="transmembrane region" description="Helical" evidence="2">
    <location>
        <begin position="13"/>
        <end position="30"/>
    </location>
</feature>
<evidence type="ECO:0000313" key="4">
    <source>
        <dbReference type="Proteomes" id="UP000095287"/>
    </source>
</evidence>
<feature type="transmembrane region" description="Helical" evidence="2">
    <location>
        <begin position="42"/>
        <end position="59"/>
    </location>
</feature>
<dbReference type="Proteomes" id="UP000095287">
    <property type="component" value="Unplaced"/>
</dbReference>
<feature type="compositionally biased region" description="Pro residues" evidence="1">
    <location>
        <begin position="229"/>
        <end position="238"/>
    </location>
</feature>
<sequence>MVGASRSPSGFETRLPIAPATPFLVLFWSISGNRRRRSEMGLFILICLVGLSRATFLTMNSGPICCCGCESNCPPQASVSSRLRRTPLFQAPTCPPPQNPCPQTSYWFGQQYQRCSSFNGGVAWRQPYSEFVSLGSQQPSYNSFSPGFAPSASSVASSPSSSFQQDGGGDSTSGGDGAGNYLYPGGASSSAPTYPDYNAAPAPAAPPASSDYLPSPASHYGAPPAASVDPPPAAPPSPALEVQPALIHESEALVENDHYDQFDNPTDRAPQVIPIQKTIRVVPPSPTTQNFTDYDADYIQIDGLPKHKIDQDSNHFETDPDEEARYVDSDILTTTTLPAKSTSTTVKSKFVSPKNKSVDPEMVRIGRVLSDIEAMLEMMVKKEMEIDVYDDEPPALQKDEDAAKRFFSGEYEGDFVNILDEEDKEPTVEVSPTRSTATTTKAIETTTKAPEVHPARNLTMQEIIENLRMQHLRAERRRKFIETLEARVSAERRTPRLRRDILAESTNRANGTVGTVDGHCNSVQLKELISREISGVSEAATAKRKVQKAAEETLKGIFNVICSNSEFSFLVNSPLSCSASNEKVACFAFLEPGSV</sequence>
<dbReference type="AlphaFoldDB" id="A0A1I8AC04"/>
<feature type="compositionally biased region" description="Low complexity" evidence="1">
    <location>
        <begin position="155"/>
        <end position="165"/>
    </location>
</feature>
<keyword evidence="2" id="KW-0472">Membrane</keyword>
<protein>
    <submittedName>
        <fullName evidence="5">Ground-like domain-containing protein</fullName>
    </submittedName>
</protein>
<name>A0A1I8AC04_9BILA</name>
<feature type="compositionally biased region" description="Gly residues" evidence="1">
    <location>
        <begin position="166"/>
        <end position="178"/>
    </location>
</feature>
<feature type="domain" description="Ground-like" evidence="3">
    <location>
        <begin position="518"/>
        <end position="589"/>
    </location>
</feature>